<dbReference type="Gene3D" id="3.20.20.100">
    <property type="entry name" value="NADP-dependent oxidoreductase domain"/>
    <property type="match status" value="1"/>
</dbReference>
<dbReference type="Pfam" id="PF00248">
    <property type="entry name" value="Aldo_ket_red"/>
    <property type="match status" value="1"/>
</dbReference>
<accession>A0A1T5CNM7</accession>
<dbReference type="GO" id="GO:0016491">
    <property type="term" value="F:oxidoreductase activity"/>
    <property type="evidence" value="ECO:0007669"/>
    <property type="project" value="InterPro"/>
</dbReference>
<dbReference type="AlphaFoldDB" id="A0A1T5CNM7"/>
<evidence type="ECO:0000313" key="3">
    <source>
        <dbReference type="Proteomes" id="UP000190150"/>
    </source>
</evidence>
<dbReference type="InterPro" id="IPR023210">
    <property type="entry name" value="NADP_OxRdtase_dom"/>
</dbReference>
<dbReference type="PANTHER" id="PTHR43312">
    <property type="entry name" value="D-THREO-ALDOSE 1-DEHYDROGENASE"/>
    <property type="match status" value="1"/>
</dbReference>
<dbReference type="RefSeq" id="WP_079642446.1">
    <property type="nucleotide sequence ID" value="NZ_FUZF01000004.1"/>
</dbReference>
<feature type="domain" description="NADP-dependent oxidoreductase" evidence="1">
    <location>
        <begin position="16"/>
        <end position="274"/>
    </location>
</feature>
<dbReference type="InterPro" id="IPR036812">
    <property type="entry name" value="NAD(P)_OxRdtase_dom_sf"/>
</dbReference>
<proteinExistence type="predicted"/>
<dbReference type="CDD" id="cd19086">
    <property type="entry name" value="AKR_AKR11C1"/>
    <property type="match status" value="1"/>
</dbReference>
<dbReference type="STRING" id="1513896.SAMN05660841_01480"/>
<dbReference type="PANTHER" id="PTHR43312:SF1">
    <property type="entry name" value="NADP-DEPENDENT OXIDOREDUCTASE DOMAIN-CONTAINING PROTEIN"/>
    <property type="match status" value="1"/>
</dbReference>
<dbReference type="InterPro" id="IPR020471">
    <property type="entry name" value="AKR"/>
</dbReference>
<protein>
    <submittedName>
        <fullName evidence="2">Predicted oxidoreductase</fullName>
    </submittedName>
</protein>
<dbReference type="OrthoDB" id="9773828at2"/>
<keyword evidence="3" id="KW-1185">Reference proteome</keyword>
<gene>
    <name evidence="2" type="ORF">SAMN05660841_01480</name>
</gene>
<dbReference type="SUPFAM" id="SSF51430">
    <property type="entry name" value="NAD(P)-linked oxidoreductase"/>
    <property type="match status" value="1"/>
</dbReference>
<evidence type="ECO:0000313" key="2">
    <source>
        <dbReference type="EMBL" id="SKB61037.1"/>
    </source>
</evidence>
<reference evidence="3" key="1">
    <citation type="submission" date="2017-02" db="EMBL/GenBank/DDBJ databases">
        <authorList>
            <person name="Varghese N."/>
            <person name="Submissions S."/>
        </authorList>
    </citation>
    <scope>NUCLEOTIDE SEQUENCE [LARGE SCALE GENOMIC DNA]</scope>
    <source>
        <strain evidence="3">DSM 24091</strain>
    </source>
</reference>
<dbReference type="PRINTS" id="PR00069">
    <property type="entry name" value="ALDKETRDTASE"/>
</dbReference>
<name>A0A1T5CNM7_9SPHI</name>
<evidence type="ECO:0000259" key="1">
    <source>
        <dbReference type="Pfam" id="PF00248"/>
    </source>
</evidence>
<dbReference type="Proteomes" id="UP000190150">
    <property type="component" value="Unassembled WGS sequence"/>
</dbReference>
<sequence>MRLNKLGRSELNVSQLGFGAMSLSDKDMASGINLVKEAYAQGINYFDTADLYGKGENEKLLGEALKGFREEIILTTKVGNVWRADDSGWDWNVSKDHINKAIDDSLARLQTDYIDLYQLHGGTNADNYDEVIETFERLKDKGKIRAYGLSSIRPNVFQYYAKFSHIASNMMQFSALDTRPKEYFDFFADNGISVIARGALAQGILVEKAAKDYLTLDMNTVTQIKEQISALAKAYGVSNLAIALRYVLQNSIVASALVGIRTKTQLYELLNAYDEMNSLNANELIEFSSYSHYREHRD</sequence>
<dbReference type="EMBL" id="FUZF01000004">
    <property type="protein sequence ID" value="SKB61037.1"/>
    <property type="molecule type" value="Genomic_DNA"/>
</dbReference>
<dbReference type="InterPro" id="IPR053135">
    <property type="entry name" value="AKR2_Oxidoreductase"/>
</dbReference>
<organism evidence="2 3">
    <name type="scientific">Sphingobacterium nematocida</name>
    <dbReference type="NCBI Taxonomy" id="1513896"/>
    <lineage>
        <taxon>Bacteria</taxon>
        <taxon>Pseudomonadati</taxon>
        <taxon>Bacteroidota</taxon>
        <taxon>Sphingobacteriia</taxon>
        <taxon>Sphingobacteriales</taxon>
        <taxon>Sphingobacteriaceae</taxon>
        <taxon>Sphingobacterium</taxon>
    </lineage>
</organism>